<accession>A0A139HMP8</accession>
<comment type="caution">
    <text evidence="2">The sequence shown here is derived from an EMBL/GenBank/DDBJ whole genome shotgun (WGS) entry which is preliminary data.</text>
</comment>
<dbReference type="AlphaFoldDB" id="A0A139HMP8"/>
<dbReference type="PANTHER" id="PTHR42085:SF2">
    <property type="entry name" value="F-BOX DOMAIN-CONTAINING PROTEIN"/>
    <property type="match status" value="1"/>
</dbReference>
<dbReference type="PANTHER" id="PTHR42085">
    <property type="entry name" value="F-BOX DOMAIN-CONTAINING PROTEIN"/>
    <property type="match status" value="1"/>
</dbReference>
<gene>
    <name evidence="2" type="ORF">AC578_749</name>
</gene>
<sequence>MAFSTTSDRGKTLPHQQKTRASFFDLSAELRNQIYRLALCADIASRAPFLAGRHTNFLQRPKEYLNVQAIYGPEQFMLYVEHPCRSTRLPANYHLSPNILASCKQSQAESTSILYGENAFAMAVSTFLRFKDQVHPFATHVRFLKFELDAQETFALSRSLNTGYTSVAAYNVGEALEAVEQLSELCILEIEFTIKPSNGGVEHIAKSLQPVLRYMMRTEKEVSKVREVLKLSFRLPPSVQMEDYEYTCERAEEMLEEIYKALEDAVEGK</sequence>
<organism evidence="2 3">
    <name type="scientific">Pseudocercospora eumusae</name>
    <dbReference type="NCBI Taxonomy" id="321146"/>
    <lineage>
        <taxon>Eukaryota</taxon>
        <taxon>Fungi</taxon>
        <taxon>Dikarya</taxon>
        <taxon>Ascomycota</taxon>
        <taxon>Pezizomycotina</taxon>
        <taxon>Dothideomycetes</taxon>
        <taxon>Dothideomycetidae</taxon>
        <taxon>Mycosphaerellales</taxon>
        <taxon>Mycosphaerellaceae</taxon>
        <taxon>Pseudocercospora</taxon>
    </lineage>
</organism>
<dbReference type="OrthoDB" id="5324977at2759"/>
<proteinExistence type="predicted"/>
<name>A0A139HMP8_9PEZI</name>
<keyword evidence="1" id="KW-0175">Coiled coil</keyword>
<protein>
    <submittedName>
        <fullName evidence="2">Uncharacterized protein</fullName>
    </submittedName>
</protein>
<feature type="coiled-coil region" evidence="1">
    <location>
        <begin position="241"/>
        <end position="268"/>
    </location>
</feature>
<keyword evidence="3" id="KW-1185">Reference proteome</keyword>
<dbReference type="InterPro" id="IPR038883">
    <property type="entry name" value="AN11006-like"/>
</dbReference>
<dbReference type="EMBL" id="LFZN01000027">
    <property type="protein sequence ID" value="KXT03754.1"/>
    <property type="molecule type" value="Genomic_DNA"/>
</dbReference>
<evidence type="ECO:0000313" key="3">
    <source>
        <dbReference type="Proteomes" id="UP000070133"/>
    </source>
</evidence>
<reference evidence="2 3" key="1">
    <citation type="submission" date="2015-07" db="EMBL/GenBank/DDBJ databases">
        <title>Comparative genomics of the Sigatoka disease complex on banana suggests a link between parallel evolutionary changes in Pseudocercospora fijiensis and Pseudocercospora eumusae and increased virulence on the banana host.</title>
        <authorList>
            <person name="Chang T.-C."/>
            <person name="Salvucci A."/>
            <person name="Crous P.W."/>
            <person name="Stergiopoulos I."/>
        </authorList>
    </citation>
    <scope>NUCLEOTIDE SEQUENCE [LARGE SCALE GENOMIC DNA]</scope>
    <source>
        <strain evidence="2 3">CBS 114824</strain>
    </source>
</reference>
<evidence type="ECO:0000256" key="1">
    <source>
        <dbReference type="SAM" id="Coils"/>
    </source>
</evidence>
<dbReference type="Proteomes" id="UP000070133">
    <property type="component" value="Unassembled WGS sequence"/>
</dbReference>
<evidence type="ECO:0000313" key="2">
    <source>
        <dbReference type="EMBL" id="KXT03754.1"/>
    </source>
</evidence>